<organism evidence="1 2">
    <name type="scientific">Nocardioides jejuensis</name>
    <dbReference type="NCBI Taxonomy" id="2502782"/>
    <lineage>
        <taxon>Bacteria</taxon>
        <taxon>Bacillati</taxon>
        <taxon>Actinomycetota</taxon>
        <taxon>Actinomycetes</taxon>
        <taxon>Propionibacteriales</taxon>
        <taxon>Nocardioidaceae</taxon>
        <taxon>Nocardioides</taxon>
    </lineage>
</organism>
<accession>A0A4R1CHZ6</accession>
<gene>
    <name evidence="1" type="ORF">EPD65_00360</name>
</gene>
<sequence>MERAIDGLLRFADHRPSTADLLLERAMKTEYYGECPYSAVRTLTLAWLTPRKRVLDGDWRVVLGQAILPTQAALPESFVGAIGRRLSGVAHAVREGGQGSLALPSRADFTLDADELNRRVELAGRSRSILELELTIALLRIPPSARSGVMIPRSLRKSAAVAQAQRANHPGWLREVASYQRMSWEPERRVATFRDVKGSEGHAGAGIFARSSPAATAEPESAYGEYEPHFEQTLGLGAALLPHDHDVLAAHAHPYLHRDLRKDRACSVQVIDAIARARTVNGSPSSSALVLALAAKDARSRTAAQDAILDLARHGVLDGKELGRQAALLLADDIVIGKRISDGLAECTRGNDAAVPHVLHALREIVAVLPGRRDAGAFLEVAAVLAERTGTTIELPVAFRELATGKSSSMLAKAARRLMR</sequence>
<dbReference type="EMBL" id="SJZJ01000001">
    <property type="protein sequence ID" value="TCJ31064.1"/>
    <property type="molecule type" value="Genomic_DNA"/>
</dbReference>
<dbReference type="Proteomes" id="UP000295453">
    <property type="component" value="Unassembled WGS sequence"/>
</dbReference>
<evidence type="ECO:0000313" key="1">
    <source>
        <dbReference type="EMBL" id="TCJ31064.1"/>
    </source>
</evidence>
<comment type="caution">
    <text evidence="1">The sequence shown here is derived from an EMBL/GenBank/DDBJ whole genome shotgun (WGS) entry which is preliminary data.</text>
</comment>
<name>A0A4R1CHZ6_9ACTN</name>
<reference evidence="1 2" key="1">
    <citation type="submission" date="2019-03" db="EMBL/GenBank/DDBJ databases">
        <authorList>
            <person name="Kim M.K.M."/>
        </authorList>
    </citation>
    <scope>NUCLEOTIDE SEQUENCE [LARGE SCALE GENOMIC DNA]</scope>
    <source>
        <strain evidence="1 2">18JY15-6</strain>
    </source>
</reference>
<dbReference type="RefSeq" id="WP_131580799.1">
    <property type="nucleotide sequence ID" value="NZ_SJZJ01000001.1"/>
</dbReference>
<evidence type="ECO:0000313" key="2">
    <source>
        <dbReference type="Proteomes" id="UP000295453"/>
    </source>
</evidence>
<keyword evidence="2" id="KW-1185">Reference proteome</keyword>
<proteinExistence type="predicted"/>
<dbReference type="OrthoDB" id="128075at85009"/>
<dbReference type="AlphaFoldDB" id="A0A4R1CHZ6"/>
<protein>
    <submittedName>
        <fullName evidence="1">Uncharacterized protein</fullName>
    </submittedName>
</protein>